<dbReference type="AlphaFoldDB" id="A0AAQ4EIV2"/>
<evidence type="ECO:0000313" key="3">
    <source>
        <dbReference type="Proteomes" id="UP001321473"/>
    </source>
</evidence>
<feature type="compositionally biased region" description="Low complexity" evidence="1">
    <location>
        <begin position="65"/>
        <end position="77"/>
    </location>
</feature>
<evidence type="ECO:0000256" key="1">
    <source>
        <dbReference type="SAM" id="MobiDB-lite"/>
    </source>
</evidence>
<evidence type="ECO:0000313" key="2">
    <source>
        <dbReference type="EMBL" id="KAK8774568.1"/>
    </source>
</evidence>
<name>A0AAQ4EIV2_AMBAM</name>
<comment type="caution">
    <text evidence="2">The sequence shown here is derived from an EMBL/GenBank/DDBJ whole genome shotgun (WGS) entry which is preliminary data.</text>
</comment>
<accession>A0AAQ4EIV2</accession>
<gene>
    <name evidence="2" type="ORF">V5799_010900</name>
</gene>
<feature type="region of interest" description="Disordered" evidence="1">
    <location>
        <begin position="1"/>
        <end position="94"/>
    </location>
</feature>
<protein>
    <submittedName>
        <fullName evidence="2">Uncharacterized protein</fullName>
    </submittedName>
</protein>
<sequence>CTEISSQNGGKKVSFLRGSQGALGTKVDEDHFLRSTTAHLTPPAHLSFRQSFSGQRAGDEQPAEGGQTAAGTRQQQPTAPPASAVPGRPLRWRK</sequence>
<feature type="non-terminal residue" evidence="2">
    <location>
        <position position="1"/>
    </location>
</feature>
<proteinExistence type="predicted"/>
<dbReference type="EMBL" id="JARKHS020015297">
    <property type="protein sequence ID" value="KAK8774568.1"/>
    <property type="molecule type" value="Genomic_DNA"/>
</dbReference>
<dbReference type="Proteomes" id="UP001321473">
    <property type="component" value="Unassembled WGS sequence"/>
</dbReference>
<keyword evidence="3" id="KW-1185">Reference proteome</keyword>
<organism evidence="2 3">
    <name type="scientific">Amblyomma americanum</name>
    <name type="common">Lone star tick</name>
    <dbReference type="NCBI Taxonomy" id="6943"/>
    <lineage>
        <taxon>Eukaryota</taxon>
        <taxon>Metazoa</taxon>
        <taxon>Ecdysozoa</taxon>
        <taxon>Arthropoda</taxon>
        <taxon>Chelicerata</taxon>
        <taxon>Arachnida</taxon>
        <taxon>Acari</taxon>
        <taxon>Parasitiformes</taxon>
        <taxon>Ixodida</taxon>
        <taxon>Ixodoidea</taxon>
        <taxon>Ixodidae</taxon>
        <taxon>Amblyomminae</taxon>
        <taxon>Amblyomma</taxon>
    </lineage>
</organism>
<reference evidence="2 3" key="1">
    <citation type="journal article" date="2023" name="Arcadia Sci">
        <title>De novo assembly of a long-read Amblyomma americanum tick genome.</title>
        <authorList>
            <person name="Chou S."/>
            <person name="Poskanzer K.E."/>
            <person name="Rollins M."/>
            <person name="Thuy-Boun P.S."/>
        </authorList>
    </citation>
    <scope>NUCLEOTIDE SEQUENCE [LARGE SCALE GENOMIC DNA]</scope>
    <source>
        <strain evidence="2">F_SG_1</strain>
        <tissue evidence="2">Salivary glands</tissue>
    </source>
</reference>